<accession>A0A0R0I6I1</accession>
<name>A0A0R0I6I1_SOYBN</name>
<sequence>MVGLVKCFSLPQHEVGDSGVVQDNNLQTNSSKHLKHHLPSKPSFRSKAFKFRSVSFSLSIYHPQFDFAPLLGLAMRRKVCFAVWFCSVARLDCEKKRLCDYKVMARVPDKIKLIDGSRELLSFL</sequence>
<protein>
    <submittedName>
        <fullName evidence="1 2">Uncharacterized protein</fullName>
    </submittedName>
</protein>
<evidence type="ECO:0000313" key="2">
    <source>
        <dbReference type="EnsemblPlants" id="KRH37969"/>
    </source>
</evidence>
<dbReference type="InParanoid" id="A0A0R0I6I1"/>
<evidence type="ECO:0000313" key="3">
    <source>
        <dbReference type="Proteomes" id="UP000008827"/>
    </source>
</evidence>
<organism evidence="1">
    <name type="scientific">Glycine max</name>
    <name type="common">Soybean</name>
    <name type="synonym">Glycine hispida</name>
    <dbReference type="NCBI Taxonomy" id="3847"/>
    <lineage>
        <taxon>Eukaryota</taxon>
        <taxon>Viridiplantae</taxon>
        <taxon>Streptophyta</taxon>
        <taxon>Embryophyta</taxon>
        <taxon>Tracheophyta</taxon>
        <taxon>Spermatophyta</taxon>
        <taxon>Magnoliopsida</taxon>
        <taxon>eudicotyledons</taxon>
        <taxon>Gunneridae</taxon>
        <taxon>Pentapetalae</taxon>
        <taxon>rosids</taxon>
        <taxon>fabids</taxon>
        <taxon>Fabales</taxon>
        <taxon>Fabaceae</taxon>
        <taxon>Papilionoideae</taxon>
        <taxon>50 kb inversion clade</taxon>
        <taxon>NPAAA clade</taxon>
        <taxon>indigoferoid/millettioid clade</taxon>
        <taxon>Phaseoleae</taxon>
        <taxon>Glycine</taxon>
        <taxon>Glycine subgen. Soja</taxon>
    </lineage>
</organism>
<dbReference type="EMBL" id="CM000842">
    <property type="protein sequence ID" value="KRH37969.1"/>
    <property type="molecule type" value="Genomic_DNA"/>
</dbReference>
<reference evidence="1" key="3">
    <citation type="submission" date="2018-07" db="EMBL/GenBank/DDBJ databases">
        <title>WGS assembly of Glycine max.</title>
        <authorList>
            <person name="Schmutz J."/>
            <person name="Cannon S."/>
            <person name="Schlueter J."/>
            <person name="Ma J."/>
            <person name="Mitros T."/>
            <person name="Nelson W."/>
            <person name="Hyten D."/>
            <person name="Song Q."/>
            <person name="Thelen J."/>
            <person name="Cheng J."/>
            <person name="Xu D."/>
            <person name="Hellsten U."/>
            <person name="May G."/>
            <person name="Yu Y."/>
            <person name="Sakurai T."/>
            <person name="Umezawa T."/>
            <person name="Bhattacharyya M."/>
            <person name="Sandhu D."/>
            <person name="Valliyodan B."/>
            <person name="Lindquist E."/>
            <person name="Peto M."/>
            <person name="Grant D."/>
            <person name="Shu S."/>
            <person name="Goodstein D."/>
            <person name="Barry K."/>
            <person name="Futrell-Griggs M."/>
            <person name="Abernathy B."/>
            <person name="Du J."/>
            <person name="Tian Z."/>
            <person name="Zhu L."/>
            <person name="Gill N."/>
            <person name="Joshi T."/>
            <person name="Libault M."/>
            <person name="Sethuraman A."/>
            <person name="Zhang X."/>
            <person name="Shinozaki K."/>
            <person name="Nguyen H."/>
            <person name="Wing R."/>
            <person name="Cregan P."/>
            <person name="Specht J."/>
            <person name="Grimwood J."/>
            <person name="Rokhsar D."/>
            <person name="Stacey G."/>
            <person name="Shoemaker R."/>
            <person name="Jackson S."/>
        </authorList>
    </citation>
    <scope>NUCLEOTIDE SEQUENCE</scope>
    <source>
        <tissue evidence="1">Callus</tissue>
    </source>
</reference>
<dbReference type="Proteomes" id="UP000008827">
    <property type="component" value="Chromosome 9"/>
</dbReference>
<evidence type="ECO:0000313" key="1">
    <source>
        <dbReference type="EMBL" id="KRH37969.1"/>
    </source>
</evidence>
<dbReference type="AlphaFoldDB" id="A0A0R0I6I1"/>
<reference evidence="2" key="2">
    <citation type="submission" date="2018-02" db="UniProtKB">
        <authorList>
            <consortium name="EnsemblPlants"/>
        </authorList>
    </citation>
    <scope>IDENTIFICATION</scope>
    <source>
        <strain evidence="2">Williams 82</strain>
    </source>
</reference>
<gene>
    <name evidence="1" type="ORF">GLYMA_09G101600</name>
</gene>
<keyword evidence="3" id="KW-1185">Reference proteome</keyword>
<proteinExistence type="predicted"/>
<dbReference type="Gramene" id="KRH37969">
    <property type="protein sequence ID" value="KRH37969"/>
    <property type="gene ID" value="GLYMA_09G101600"/>
</dbReference>
<dbReference type="EnsemblPlants" id="KRH37969">
    <property type="protein sequence ID" value="KRH37969"/>
    <property type="gene ID" value="GLYMA_09G101600"/>
</dbReference>
<reference evidence="1 2" key="1">
    <citation type="journal article" date="2010" name="Nature">
        <title>Genome sequence of the palaeopolyploid soybean.</title>
        <authorList>
            <person name="Schmutz J."/>
            <person name="Cannon S.B."/>
            <person name="Schlueter J."/>
            <person name="Ma J."/>
            <person name="Mitros T."/>
            <person name="Nelson W."/>
            <person name="Hyten D.L."/>
            <person name="Song Q."/>
            <person name="Thelen J.J."/>
            <person name="Cheng J."/>
            <person name="Xu D."/>
            <person name="Hellsten U."/>
            <person name="May G.D."/>
            <person name="Yu Y."/>
            <person name="Sakurai T."/>
            <person name="Umezawa T."/>
            <person name="Bhattacharyya M.K."/>
            <person name="Sandhu D."/>
            <person name="Valliyodan B."/>
            <person name="Lindquist E."/>
            <person name="Peto M."/>
            <person name="Grant D."/>
            <person name="Shu S."/>
            <person name="Goodstein D."/>
            <person name="Barry K."/>
            <person name="Futrell-Griggs M."/>
            <person name="Abernathy B."/>
            <person name="Du J."/>
            <person name="Tian Z."/>
            <person name="Zhu L."/>
            <person name="Gill N."/>
            <person name="Joshi T."/>
            <person name="Libault M."/>
            <person name="Sethuraman A."/>
            <person name="Zhang X.-C."/>
            <person name="Shinozaki K."/>
            <person name="Nguyen H.T."/>
            <person name="Wing R.A."/>
            <person name="Cregan P."/>
            <person name="Specht J."/>
            <person name="Grimwood J."/>
            <person name="Rokhsar D."/>
            <person name="Stacey G."/>
            <person name="Shoemaker R.C."/>
            <person name="Jackson S.A."/>
        </authorList>
    </citation>
    <scope>NUCLEOTIDE SEQUENCE</scope>
    <source>
        <strain evidence="2">cv. Williams 82</strain>
        <tissue evidence="1">Callus</tissue>
    </source>
</reference>